<comment type="caution">
    <text evidence="6">The sequence shown here is derived from an EMBL/GenBank/DDBJ whole genome shotgun (WGS) entry which is preliminary data.</text>
</comment>
<dbReference type="EMBL" id="CAJVQA010030863">
    <property type="protein sequence ID" value="CAG8800222.1"/>
    <property type="molecule type" value="Genomic_DNA"/>
</dbReference>
<keyword evidence="2" id="KW-0479">Metal-binding</keyword>
<keyword evidence="5" id="KW-0539">Nucleus</keyword>
<proteinExistence type="predicted"/>
<dbReference type="AlphaFoldDB" id="A0A9N9JWX8"/>
<dbReference type="OrthoDB" id="2438791at2759"/>
<dbReference type="SUPFAM" id="SSF53098">
    <property type="entry name" value="Ribonuclease H-like"/>
    <property type="match status" value="1"/>
</dbReference>
<dbReference type="InterPro" id="IPR012337">
    <property type="entry name" value="RNaseH-like_sf"/>
</dbReference>
<reference evidence="6" key="1">
    <citation type="submission" date="2021-06" db="EMBL/GenBank/DDBJ databases">
        <authorList>
            <person name="Kallberg Y."/>
            <person name="Tangrot J."/>
            <person name="Rosling A."/>
        </authorList>
    </citation>
    <scope>NUCLEOTIDE SEQUENCE</scope>
    <source>
        <strain evidence="6">FL966</strain>
    </source>
</reference>
<keyword evidence="3" id="KW-0863">Zinc-finger</keyword>
<protein>
    <submittedName>
        <fullName evidence="6">9221_t:CDS:1</fullName>
    </submittedName>
</protein>
<dbReference type="InterPro" id="IPR052035">
    <property type="entry name" value="ZnF_BED_domain_contain"/>
</dbReference>
<dbReference type="GO" id="GO:0008270">
    <property type="term" value="F:zinc ion binding"/>
    <property type="evidence" value="ECO:0007669"/>
    <property type="project" value="UniProtKB-KW"/>
</dbReference>
<evidence type="ECO:0000256" key="5">
    <source>
        <dbReference type="ARBA" id="ARBA00023242"/>
    </source>
</evidence>
<accession>A0A9N9JWX8</accession>
<evidence type="ECO:0000313" key="6">
    <source>
        <dbReference type="EMBL" id="CAG8800222.1"/>
    </source>
</evidence>
<feature type="non-terminal residue" evidence="6">
    <location>
        <position position="1"/>
    </location>
</feature>
<dbReference type="PANTHER" id="PTHR46481">
    <property type="entry name" value="ZINC FINGER BED DOMAIN-CONTAINING PROTEIN 4"/>
    <property type="match status" value="1"/>
</dbReference>
<evidence type="ECO:0000256" key="2">
    <source>
        <dbReference type="ARBA" id="ARBA00022723"/>
    </source>
</evidence>
<organism evidence="6 7">
    <name type="scientific">Cetraspora pellucida</name>
    <dbReference type="NCBI Taxonomy" id="1433469"/>
    <lineage>
        <taxon>Eukaryota</taxon>
        <taxon>Fungi</taxon>
        <taxon>Fungi incertae sedis</taxon>
        <taxon>Mucoromycota</taxon>
        <taxon>Glomeromycotina</taxon>
        <taxon>Glomeromycetes</taxon>
        <taxon>Diversisporales</taxon>
        <taxon>Gigasporaceae</taxon>
        <taxon>Cetraspora</taxon>
    </lineage>
</organism>
<keyword evidence="4" id="KW-0862">Zinc</keyword>
<dbReference type="Proteomes" id="UP000789759">
    <property type="component" value="Unassembled WGS sequence"/>
</dbReference>
<evidence type="ECO:0000313" key="7">
    <source>
        <dbReference type="Proteomes" id="UP000789759"/>
    </source>
</evidence>
<evidence type="ECO:0000256" key="1">
    <source>
        <dbReference type="ARBA" id="ARBA00004123"/>
    </source>
</evidence>
<evidence type="ECO:0000256" key="3">
    <source>
        <dbReference type="ARBA" id="ARBA00022771"/>
    </source>
</evidence>
<gene>
    <name evidence="6" type="ORF">CPELLU_LOCUS17652</name>
</gene>
<name>A0A9N9JWX8_9GLOM</name>
<dbReference type="PANTHER" id="PTHR46481:SF10">
    <property type="entry name" value="ZINC FINGER BED DOMAIN-CONTAINING PROTEIN 39"/>
    <property type="match status" value="1"/>
</dbReference>
<sequence length="263" mass="29800">MKFDSILNKNTASCVSVPMEFSKEYELNHINISVCEEPKSNTEVAVADVIDKNSKEIQYCVYQIITDGNIKCAQKIKVANRSTSNLIHHLSSVHKIMDNQINNAKTHPKPKNDFLTRSLLKFIICENMPLNLQGFLGIICSWIDDSFKIHEVLLTLTYLKYPHTAINIYNAINQQIDYWELTGKIFTITSDNRANVKAVINKIEGVSRMPCTAHILQLVVGKGLLPAKVFVAHAKQLINFFISSKQNERLENVQQSLQIPEAN</sequence>
<evidence type="ECO:0000256" key="4">
    <source>
        <dbReference type="ARBA" id="ARBA00022833"/>
    </source>
</evidence>
<keyword evidence="7" id="KW-1185">Reference proteome</keyword>
<comment type="subcellular location">
    <subcellularLocation>
        <location evidence="1">Nucleus</location>
    </subcellularLocation>
</comment>
<dbReference type="GO" id="GO:0005634">
    <property type="term" value="C:nucleus"/>
    <property type="evidence" value="ECO:0007669"/>
    <property type="project" value="UniProtKB-SubCell"/>
</dbReference>